<dbReference type="InterPro" id="IPR036291">
    <property type="entry name" value="NAD(P)-bd_dom_sf"/>
</dbReference>
<reference evidence="5 6" key="1">
    <citation type="submission" date="2016-07" db="EMBL/GenBank/DDBJ databases">
        <title>Pervasive Adenine N6-methylation of Active Genes in Fungi.</title>
        <authorList>
            <consortium name="DOE Joint Genome Institute"/>
            <person name="Mondo S.J."/>
            <person name="Dannebaum R.O."/>
            <person name="Kuo R.C."/>
            <person name="Labutti K."/>
            <person name="Haridas S."/>
            <person name="Kuo A."/>
            <person name="Salamov A."/>
            <person name="Ahrendt S.R."/>
            <person name="Lipzen A."/>
            <person name="Sullivan W."/>
            <person name="Andreopoulos W.B."/>
            <person name="Clum A."/>
            <person name="Lindquist E."/>
            <person name="Daum C."/>
            <person name="Ramamoorthy G.K."/>
            <person name="Gryganskyi A."/>
            <person name="Culley D."/>
            <person name="Magnuson J.K."/>
            <person name="James T.Y."/>
            <person name="O'Malley M.A."/>
            <person name="Stajich J.E."/>
            <person name="Spatafora J.W."/>
            <person name="Visel A."/>
            <person name="Grigoriev I.V."/>
        </authorList>
    </citation>
    <scope>NUCLEOTIDE SEQUENCE [LARGE SCALE GENOMIC DNA]</scope>
    <source>
        <strain evidence="5 6">CBS 931.73</strain>
    </source>
</reference>
<protein>
    <submittedName>
        <fullName evidence="5">NAD(P)-binding protein</fullName>
    </submittedName>
</protein>
<evidence type="ECO:0000259" key="4">
    <source>
        <dbReference type="Pfam" id="PF05368"/>
    </source>
</evidence>
<dbReference type="Pfam" id="PF05368">
    <property type="entry name" value="NmrA"/>
    <property type="match status" value="1"/>
</dbReference>
<comment type="similarity">
    <text evidence="1">Belongs to the NmrA-type oxidoreductase family. Isoflavone reductase subfamily.</text>
</comment>
<dbReference type="OrthoDB" id="2109383at2759"/>
<evidence type="ECO:0000256" key="2">
    <source>
        <dbReference type="ARBA" id="ARBA00022857"/>
    </source>
</evidence>
<dbReference type="InterPro" id="IPR008030">
    <property type="entry name" value="NmrA-like"/>
</dbReference>
<proteinExistence type="inferred from homology"/>
<dbReference type="CDD" id="cd05259">
    <property type="entry name" value="PCBER_SDR_a"/>
    <property type="match status" value="1"/>
</dbReference>
<accession>A0A1Y1YPW7</accession>
<dbReference type="Gene3D" id="3.40.50.720">
    <property type="entry name" value="NAD(P)-binding Rossmann-like Domain"/>
    <property type="match status" value="1"/>
</dbReference>
<evidence type="ECO:0000256" key="1">
    <source>
        <dbReference type="ARBA" id="ARBA00005725"/>
    </source>
</evidence>
<evidence type="ECO:0000313" key="6">
    <source>
        <dbReference type="Proteomes" id="UP000193498"/>
    </source>
</evidence>
<dbReference type="InterPro" id="IPR045312">
    <property type="entry name" value="PCBER-like"/>
</dbReference>
<dbReference type="PANTHER" id="PTHR47706:SF4">
    <property type="entry name" value="NMRA-LIKE DOMAIN-CONTAINING PROTEIN"/>
    <property type="match status" value="1"/>
</dbReference>
<feature type="domain" description="NmrA-like" evidence="4">
    <location>
        <begin position="5"/>
        <end position="238"/>
    </location>
</feature>
<dbReference type="AlphaFoldDB" id="A0A1Y1YPW7"/>
<evidence type="ECO:0000256" key="3">
    <source>
        <dbReference type="ARBA" id="ARBA00023002"/>
    </source>
</evidence>
<dbReference type="Proteomes" id="UP000193498">
    <property type="component" value="Unassembled WGS sequence"/>
</dbReference>
<dbReference type="STRING" id="1314790.A0A1Y1YPW7"/>
<sequence>MSQITTVAVAGGNGGIGKFITEALVRNNYQVTVLTRSEGISIPGVKIVVVDYHNHANLVEALRGIDAVVSAISGAAILDGQLQLIDAAIEAGVKRFLPSEYGVDLRGLGDIKSEFQIMYDVELTPKNDIREKLISHEDIISWTFINAGMFTDTTLVPELGFDLVSKRVTLVGDGNALVSWSNRHDVGEYVAAVLANPATRNQEVNFSADTKSLNEVVLDIERTHNTKLEVTYQTAQEAIAILNQTTFQNEYAAFVEELKRFLCSGYTFQKINDIARFPDLKPATVHDFIEKLQITVG</sequence>
<feature type="non-terminal residue" evidence="5">
    <location>
        <position position="1"/>
    </location>
</feature>
<keyword evidence="2" id="KW-0521">NADP</keyword>
<evidence type="ECO:0000313" key="5">
    <source>
        <dbReference type="EMBL" id="ORY00053.1"/>
    </source>
</evidence>
<gene>
    <name evidence="5" type="ORF">K493DRAFT_105916</name>
</gene>
<dbReference type="InterPro" id="IPR051609">
    <property type="entry name" value="NmrA/Isoflavone_reductase-like"/>
</dbReference>
<keyword evidence="3" id="KW-0560">Oxidoreductase</keyword>
<dbReference type="Gene3D" id="3.90.25.10">
    <property type="entry name" value="UDP-galactose 4-epimerase, domain 1"/>
    <property type="match status" value="1"/>
</dbReference>
<dbReference type="PANTHER" id="PTHR47706">
    <property type="entry name" value="NMRA-LIKE FAMILY PROTEIN"/>
    <property type="match status" value="1"/>
</dbReference>
<dbReference type="SUPFAM" id="SSF51735">
    <property type="entry name" value="NAD(P)-binding Rossmann-fold domains"/>
    <property type="match status" value="1"/>
</dbReference>
<organism evidence="5 6">
    <name type="scientific">Basidiobolus meristosporus CBS 931.73</name>
    <dbReference type="NCBI Taxonomy" id="1314790"/>
    <lineage>
        <taxon>Eukaryota</taxon>
        <taxon>Fungi</taxon>
        <taxon>Fungi incertae sedis</taxon>
        <taxon>Zoopagomycota</taxon>
        <taxon>Entomophthoromycotina</taxon>
        <taxon>Basidiobolomycetes</taxon>
        <taxon>Basidiobolales</taxon>
        <taxon>Basidiobolaceae</taxon>
        <taxon>Basidiobolus</taxon>
    </lineage>
</organism>
<name>A0A1Y1YPW7_9FUNG</name>
<dbReference type="InParanoid" id="A0A1Y1YPW7"/>
<dbReference type="GO" id="GO:0016491">
    <property type="term" value="F:oxidoreductase activity"/>
    <property type="evidence" value="ECO:0007669"/>
    <property type="project" value="UniProtKB-KW"/>
</dbReference>
<dbReference type="EMBL" id="MCFE01000088">
    <property type="protein sequence ID" value="ORY00053.1"/>
    <property type="molecule type" value="Genomic_DNA"/>
</dbReference>
<comment type="caution">
    <text evidence="5">The sequence shown here is derived from an EMBL/GenBank/DDBJ whole genome shotgun (WGS) entry which is preliminary data.</text>
</comment>
<keyword evidence="6" id="KW-1185">Reference proteome</keyword>